<dbReference type="RefSeq" id="WP_229750991.1">
    <property type="nucleotide sequence ID" value="NZ_BMED01000001.1"/>
</dbReference>
<feature type="transmembrane region" description="Helical" evidence="6">
    <location>
        <begin position="406"/>
        <end position="427"/>
    </location>
</feature>
<evidence type="ECO:0000256" key="6">
    <source>
        <dbReference type="SAM" id="Phobius"/>
    </source>
</evidence>
<comment type="caution">
    <text evidence="9">The sequence shown here is derived from an EMBL/GenBank/DDBJ whole genome shotgun (WGS) entry which is preliminary data.</text>
</comment>
<dbReference type="AlphaFoldDB" id="A0A916XGM1"/>
<dbReference type="Proteomes" id="UP000637423">
    <property type="component" value="Unassembled WGS sequence"/>
</dbReference>
<evidence type="ECO:0000256" key="3">
    <source>
        <dbReference type="ARBA" id="ARBA00022692"/>
    </source>
</evidence>
<dbReference type="PANTHER" id="PTHR30287:SF2">
    <property type="entry name" value="BLL1001 PROTEIN"/>
    <property type="match status" value="1"/>
</dbReference>
<dbReference type="InterPro" id="IPR025857">
    <property type="entry name" value="MacB_PCD"/>
</dbReference>
<keyword evidence="10" id="KW-1185">Reference proteome</keyword>
<evidence type="ECO:0000313" key="10">
    <source>
        <dbReference type="Proteomes" id="UP000637423"/>
    </source>
</evidence>
<organism evidence="9 10">
    <name type="scientific">Undibacterium terreum</name>
    <dbReference type="NCBI Taxonomy" id="1224302"/>
    <lineage>
        <taxon>Bacteria</taxon>
        <taxon>Pseudomonadati</taxon>
        <taxon>Pseudomonadota</taxon>
        <taxon>Betaproteobacteria</taxon>
        <taxon>Burkholderiales</taxon>
        <taxon>Oxalobacteraceae</taxon>
        <taxon>Undibacterium</taxon>
    </lineage>
</organism>
<keyword evidence="4 6" id="KW-1133">Transmembrane helix</keyword>
<gene>
    <name evidence="9" type="ORF">GCM10011396_17140</name>
</gene>
<evidence type="ECO:0000256" key="2">
    <source>
        <dbReference type="ARBA" id="ARBA00022475"/>
    </source>
</evidence>
<dbReference type="PANTHER" id="PTHR30287">
    <property type="entry name" value="MEMBRANE COMPONENT OF PREDICTED ABC SUPERFAMILY METABOLITE UPTAKE TRANSPORTER"/>
    <property type="match status" value="1"/>
</dbReference>
<feature type="domain" description="MacB-like periplasmic core" evidence="8">
    <location>
        <begin position="34"/>
        <end position="236"/>
    </location>
</feature>
<evidence type="ECO:0000259" key="8">
    <source>
        <dbReference type="Pfam" id="PF12704"/>
    </source>
</evidence>
<feature type="transmembrane region" description="Helical" evidence="6">
    <location>
        <begin position="357"/>
        <end position="385"/>
    </location>
</feature>
<keyword evidence="3 6" id="KW-0812">Transmembrane</keyword>
<evidence type="ECO:0000256" key="1">
    <source>
        <dbReference type="ARBA" id="ARBA00004651"/>
    </source>
</evidence>
<feature type="transmembrane region" description="Helical" evidence="6">
    <location>
        <begin position="716"/>
        <end position="740"/>
    </location>
</feature>
<feature type="transmembrane region" description="Helical" evidence="6">
    <location>
        <begin position="812"/>
        <end position="832"/>
    </location>
</feature>
<dbReference type="InterPro" id="IPR038766">
    <property type="entry name" value="Membrane_comp_ABC_pdt"/>
</dbReference>
<feature type="transmembrane region" description="Helical" evidence="6">
    <location>
        <begin position="486"/>
        <end position="508"/>
    </location>
</feature>
<dbReference type="EMBL" id="BMED01000001">
    <property type="protein sequence ID" value="GGC70602.1"/>
    <property type="molecule type" value="Genomic_DNA"/>
</dbReference>
<dbReference type="Pfam" id="PF02687">
    <property type="entry name" value="FtsX"/>
    <property type="match status" value="2"/>
</dbReference>
<feature type="domain" description="ABC3 transporter permease C-terminal" evidence="7">
    <location>
        <begin position="265"/>
        <end position="390"/>
    </location>
</feature>
<accession>A0A916XGM1</accession>
<reference evidence="9" key="1">
    <citation type="journal article" date="2014" name="Int. J. Syst. Evol. Microbiol.">
        <title>Complete genome sequence of Corynebacterium casei LMG S-19264T (=DSM 44701T), isolated from a smear-ripened cheese.</title>
        <authorList>
            <consortium name="US DOE Joint Genome Institute (JGI-PGF)"/>
            <person name="Walter F."/>
            <person name="Albersmeier A."/>
            <person name="Kalinowski J."/>
            <person name="Ruckert C."/>
        </authorList>
    </citation>
    <scope>NUCLEOTIDE SEQUENCE</scope>
    <source>
        <strain evidence="9">CGMCC 1.10998</strain>
    </source>
</reference>
<dbReference type="InterPro" id="IPR003838">
    <property type="entry name" value="ABC3_permease_C"/>
</dbReference>
<reference evidence="9" key="2">
    <citation type="submission" date="2020-09" db="EMBL/GenBank/DDBJ databases">
        <authorList>
            <person name="Sun Q."/>
            <person name="Zhou Y."/>
        </authorList>
    </citation>
    <scope>NUCLEOTIDE SEQUENCE</scope>
    <source>
        <strain evidence="9">CGMCC 1.10998</strain>
    </source>
</reference>
<proteinExistence type="predicted"/>
<feature type="transmembrane region" description="Helical" evidence="6">
    <location>
        <begin position="33"/>
        <end position="53"/>
    </location>
</feature>
<evidence type="ECO:0000259" key="7">
    <source>
        <dbReference type="Pfam" id="PF02687"/>
    </source>
</evidence>
<feature type="transmembrane region" description="Helical" evidence="6">
    <location>
        <begin position="315"/>
        <end position="337"/>
    </location>
</feature>
<keyword evidence="5 6" id="KW-0472">Membrane</keyword>
<comment type="subcellular location">
    <subcellularLocation>
        <location evidence="1">Cell membrane</location>
        <topology evidence="1">Multi-pass membrane protein</topology>
    </subcellularLocation>
</comment>
<feature type="domain" description="ABC3 transporter permease C-terminal" evidence="7">
    <location>
        <begin position="723"/>
        <end position="837"/>
    </location>
</feature>
<feature type="transmembrane region" description="Helical" evidence="6">
    <location>
        <begin position="263"/>
        <end position="287"/>
    </location>
</feature>
<dbReference type="GO" id="GO:0005886">
    <property type="term" value="C:plasma membrane"/>
    <property type="evidence" value="ECO:0007669"/>
    <property type="project" value="UniProtKB-SubCell"/>
</dbReference>
<feature type="transmembrane region" description="Helical" evidence="6">
    <location>
        <begin position="761"/>
        <end position="792"/>
    </location>
</feature>
<protein>
    <submittedName>
        <fullName evidence="9">Permease</fullName>
    </submittedName>
</protein>
<sequence>MSKMHSRSKSTISSTSWASWLLFGEWRAHPVRALVAIAAIAIGVTLGFAIHLINAAAFNEFTAAVKSISGQADLSVRGYQARIDEDFYPQLANKPEVKLASPVLELDAAVPGQTGPLKILGLDSFRASELSPDLLGIPAEDKPYDMLADDAVFLSPAAMQWLNLKAGEVLHLRSGVQIIDLRVAGGLVSPRAGQRIAVMDIGAMQWRFGLLGKLSRVDLVLKPGVNREAFKAAIAKEGRLIATETSNQENRTENMSRAYRVNLTVLALVALFTGAFFVFSTQALSVVRRRSQFALLRVIGLTRWHILRQVLMEGAGLGIAGSALGIGGGYLMAALTLKFFGGDLGGGYFPGVQPSVIFTPLAALLFFSLGTAVSLLGCAAPAWEAARAHPAQALKSGSEDSSMSRLAAAWPALLVLAAGGLCSQLPAVRSLPIFGYLSVALLLIGGIMLMPRISALLFSRLYKPSQPAIVGLALARLANVPNQASIALSGVLSSFSLMVAMAIMVASFRVSVDDWLLHILPAPLYVSTAITGETSRLNPAQQNLLATVPGVQKIEFMRTASLLFSPDRPNVLLMARPINTLDPGKSIPILEGNTPVNIPQGVMPVWVSEAMVDLYGYTPGKQIQLPLNQQRYPAIVAGVWRDYARQSGAIAMQISDYRKLTGDLDVSNAAITMEANVQAEQLIQQIRALPFGSALEFAQSSEIRATSLKIFDRSFAITYLLELIAMVIGLFGVAATFSAQTLARAKEFGMLRHIGVTRREILAILIAEGSLLTAIGILTGFVLGWVISLILVFVVNPQSFHWSMQMHMPWSLLFSVAAVMLVASGLTALLAGRQALSGSVVQAVREDW</sequence>
<evidence type="ECO:0000313" key="9">
    <source>
        <dbReference type="EMBL" id="GGC70602.1"/>
    </source>
</evidence>
<dbReference type="Pfam" id="PF12704">
    <property type="entry name" value="MacB_PCD"/>
    <property type="match status" value="1"/>
</dbReference>
<feature type="transmembrane region" description="Helical" evidence="6">
    <location>
        <begin position="433"/>
        <end position="458"/>
    </location>
</feature>
<name>A0A916XGM1_9BURK</name>
<keyword evidence="2" id="KW-1003">Cell membrane</keyword>
<evidence type="ECO:0000256" key="5">
    <source>
        <dbReference type="ARBA" id="ARBA00023136"/>
    </source>
</evidence>
<evidence type="ECO:0000256" key="4">
    <source>
        <dbReference type="ARBA" id="ARBA00022989"/>
    </source>
</evidence>